<evidence type="ECO:0000256" key="4">
    <source>
        <dbReference type="ARBA" id="ARBA00022840"/>
    </source>
</evidence>
<evidence type="ECO:0000313" key="12">
    <source>
        <dbReference type="EMBL" id="TWF38809.1"/>
    </source>
</evidence>
<dbReference type="GO" id="GO:0008360">
    <property type="term" value="P:regulation of cell shape"/>
    <property type="evidence" value="ECO:0007669"/>
    <property type="project" value="UniProtKB-KW"/>
</dbReference>
<reference evidence="12 13" key="1">
    <citation type="submission" date="2019-06" db="EMBL/GenBank/DDBJ databases">
        <title>Sorghum-associated microbial communities from plants grown in Nebraska, USA.</title>
        <authorList>
            <person name="Schachtman D."/>
        </authorList>
    </citation>
    <scope>NUCLEOTIDE SEQUENCE [LARGE SCALE GENOMIC DNA]</scope>
    <source>
        <strain evidence="12 13">1209</strain>
    </source>
</reference>
<dbReference type="AlphaFoldDB" id="A0A561PL20"/>
<dbReference type="GO" id="GO:0016881">
    <property type="term" value="F:acid-amino acid ligase activity"/>
    <property type="evidence" value="ECO:0007669"/>
    <property type="project" value="InterPro"/>
</dbReference>
<keyword evidence="13" id="KW-1185">Reference proteome</keyword>
<dbReference type="Gene3D" id="3.40.50.720">
    <property type="entry name" value="NAD(P)-binding Rossmann-like Domain"/>
    <property type="match status" value="1"/>
</dbReference>
<gene>
    <name evidence="12" type="ORF">FHW36_10630</name>
</gene>
<dbReference type="InterPro" id="IPR036615">
    <property type="entry name" value="Mur_ligase_C_dom_sf"/>
</dbReference>
<evidence type="ECO:0000259" key="10">
    <source>
        <dbReference type="Pfam" id="PF02875"/>
    </source>
</evidence>
<dbReference type="Gene3D" id="3.90.190.20">
    <property type="entry name" value="Mur ligase, C-terminal domain"/>
    <property type="match status" value="1"/>
</dbReference>
<evidence type="ECO:0000256" key="8">
    <source>
        <dbReference type="ARBA" id="ARBA00023316"/>
    </source>
</evidence>
<keyword evidence="7" id="KW-0131">Cell cycle</keyword>
<dbReference type="InterPro" id="IPR050061">
    <property type="entry name" value="MurCDEF_pg_biosynth"/>
</dbReference>
<dbReference type="EMBL" id="VIWO01000006">
    <property type="protein sequence ID" value="TWF38809.1"/>
    <property type="molecule type" value="Genomic_DNA"/>
</dbReference>
<dbReference type="Pfam" id="PF02875">
    <property type="entry name" value="Mur_ligase_C"/>
    <property type="match status" value="1"/>
</dbReference>
<organism evidence="12 13">
    <name type="scientific">Chitinophaga polysaccharea</name>
    <dbReference type="NCBI Taxonomy" id="1293035"/>
    <lineage>
        <taxon>Bacteria</taxon>
        <taxon>Pseudomonadati</taxon>
        <taxon>Bacteroidota</taxon>
        <taxon>Chitinophagia</taxon>
        <taxon>Chitinophagales</taxon>
        <taxon>Chitinophagaceae</taxon>
        <taxon>Chitinophaga</taxon>
    </lineage>
</organism>
<evidence type="ECO:0000256" key="6">
    <source>
        <dbReference type="ARBA" id="ARBA00022984"/>
    </source>
</evidence>
<keyword evidence="1 12" id="KW-0436">Ligase</keyword>
<keyword evidence="8" id="KW-0961">Cell wall biogenesis/degradation</keyword>
<proteinExistence type="predicted"/>
<evidence type="ECO:0000256" key="3">
    <source>
        <dbReference type="ARBA" id="ARBA00022741"/>
    </source>
</evidence>
<keyword evidence="3" id="KW-0547">Nucleotide-binding</keyword>
<feature type="domain" description="Mur ligase C-terminal" evidence="10">
    <location>
        <begin position="319"/>
        <end position="447"/>
    </location>
</feature>
<dbReference type="PANTHER" id="PTHR43445:SF3">
    <property type="entry name" value="UDP-N-ACETYLMURAMATE--L-ALANINE LIGASE"/>
    <property type="match status" value="1"/>
</dbReference>
<keyword evidence="5" id="KW-0133">Cell shape</keyword>
<sequence length="465" mass="51882">MSFSGGPKIFSVMTKVHFIAIGGSVMHQLAIALKNKGYQVTGSDDEIFEPALSNLRLAGILPDHTGWDATRITPDLDAVILGMHAREDNPELIKARELQLKIYSFPEYIFQESKNKTRVAIGGSHGKTTTTAMVMHALQHQHHAFDYLVGAKLEGFAQSVNITDAPVIVCEADEYPASAIEKRPKFHFLHPQIAVLTGIAWDHINVFPTYEIYKEQFAIFIRQMDPGQVLIYNSTDAELSNLVTATGQHLTLIPYALPEHRITNGVTQVSFGDHHASLEVFGDHNLLNLHAAKLVCNQLGLSDEAFLAAIASFKGAAKRLELVAKNEHCVIYRDFAHAPSKVKATMEATRHQFPLRKLIAVLELHTYSSLNADFLEQYQGALDSADIAVVFYSKHALEIKRMPDLAPELVKQRFGRNDLHVFSNRENLEAFLHAQQYHDTNLLLMSSGTYDGLDFGKLKELLPNH</sequence>
<dbReference type="SUPFAM" id="SSF53244">
    <property type="entry name" value="MurD-like peptide ligases, peptide-binding domain"/>
    <property type="match status" value="1"/>
</dbReference>
<dbReference type="SUPFAM" id="SSF51984">
    <property type="entry name" value="MurCD N-terminal domain"/>
    <property type="match status" value="1"/>
</dbReference>
<dbReference type="InterPro" id="IPR004101">
    <property type="entry name" value="Mur_ligase_C"/>
</dbReference>
<dbReference type="InterPro" id="IPR000713">
    <property type="entry name" value="Mur_ligase_N"/>
</dbReference>
<evidence type="ECO:0000256" key="5">
    <source>
        <dbReference type="ARBA" id="ARBA00022960"/>
    </source>
</evidence>
<evidence type="ECO:0000256" key="2">
    <source>
        <dbReference type="ARBA" id="ARBA00022618"/>
    </source>
</evidence>
<dbReference type="PANTHER" id="PTHR43445">
    <property type="entry name" value="UDP-N-ACETYLMURAMATE--L-ALANINE LIGASE-RELATED"/>
    <property type="match status" value="1"/>
</dbReference>
<dbReference type="SUPFAM" id="SSF53623">
    <property type="entry name" value="MurD-like peptide ligases, catalytic domain"/>
    <property type="match status" value="1"/>
</dbReference>
<name>A0A561PL20_9BACT</name>
<keyword evidence="6" id="KW-0573">Peptidoglycan synthesis</keyword>
<keyword evidence="4" id="KW-0067">ATP-binding</keyword>
<dbReference type="InterPro" id="IPR036565">
    <property type="entry name" value="Mur-like_cat_sf"/>
</dbReference>
<accession>A0A561PL20</accession>
<evidence type="ECO:0000313" key="13">
    <source>
        <dbReference type="Proteomes" id="UP000320811"/>
    </source>
</evidence>
<dbReference type="Proteomes" id="UP000320811">
    <property type="component" value="Unassembled WGS sequence"/>
</dbReference>
<evidence type="ECO:0000256" key="1">
    <source>
        <dbReference type="ARBA" id="ARBA00022598"/>
    </source>
</evidence>
<dbReference type="Gene3D" id="3.40.1190.10">
    <property type="entry name" value="Mur-like, catalytic domain"/>
    <property type="match status" value="1"/>
</dbReference>
<evidence type="ECO:0000259" key="9">
    <source>
        <dbReference type="Pfam" id="PF01225"/>
    </source>
</evidence>
<feature type="domain" description="Mur ligase N-terminal catalytic" evidence="9">
    <location>
        <begin position="15"/>
        <end position="108"/>
    </location>
</feature>
<protein>
    <submittedName>
        <fullName evidence="12">UDP-N-acetylmuramate: L-alanyl-gamma-D-glutamyl-meso-diaminopimelate ligase</fullName>
    </submittedName>
</protein>
<feature type="domain" description="Mur ligase central" evidence="11">
    <location>
        <begin position="121"/>
        <end position="295"/>
    </location>
</feature>
<dbReference type="GO" id="GO:0071555">
    <property type="term" value="P:cell wall organization"/>
    <property type="evidence" value="ECO:0007669"/>
    <property type="project" value="UniProtKB-KW"/>
</dbReference>
<dbReference type="Pfam" id="PF08245">
    <property type="entry name" value="Mur_ligase_M"/>
    <property type="match status" value="1"/>
</dbReference>
<dbReference type="GO" id="GO:0009252">
    <property type="term" value="P:peptidoglycan biosynthetic process"/>
    <property type="evidence" value="ECO:0007669"/>
    <property type="project" value="UniProtKB-KW"/>
</dbReference>
<dbReference type="GO" id="GO:0051301">
    <property type="term" value="P:cell division"/>
    <property type="evidence" value="ECO:0007669"/>
    <property type="project" value="UniProtKB-KW"/>
</dbReference>
<evidence type="ECO:0000259" key="11">
    <source>
        <dbReference type="Pfam" id="PF08245"/>
    </source>
</evidence>
<dbReference type="Pfam" id="PF01225">
    <property type="entry name" value="Mur_ligase"/>
    <property type="match status" value="1"/>
</dbReference>
<comment type="caution">
    <text evidence="12">The sequence shown here is derived from an EMBL/GenBank/DDBJ whole genome shotgun (WGS) entry which is preliminary data.</text>
</comment>
<keyword evidence="2" id="KW-0132">Cell division</keyword>
<dbReference type="InterPro" id="IPR013221">
    <property type="entry name" value="Mur_ligase_cen"/>
</dbReference>
<evidence type="ECO:0000256" key="7">
    <source>
        <dbReference type="ARBA" id="ARBA00023306"/>
    </source>
</evidence>
<dbReference type="GO" id="GO:0005524">
    <property type="term" value="F:ATP binding"/>
    <property type="evidence" value="ECO:0007669"/>
    <property type="project" value="UniProtKB-KW"/>
</dbReference>